<dbReference type="GeneID" id="36400053"/>
<feature type="compositionally biased region" description="Basic and acidic residues" evidence="2">
    <location>
        <begin position="289"/>
        <end position="299"/>
    </location>
</feature>
<proteinExistence type="predicted"/>
<feature type="compositionally biased region" description="Polar residues" evidence="2">
    <location>
        <begin position="573"/>
        <end position="597"/>
    </location>
</feature>
<dbReference type="EMBL" id="CCYD01000286">
    <property type="protein sequence ID" value="CEG37404.1"/>
    <property type="molecule type" value="Genomic_DNA"/>
</dbReference>
<dbReference type="OrthoDB" id="2152435at2759"/>
<dbReference type="AlphaFoldDB" id="A0A0P1A9K4"/>
<feature type="coiled-coil region" evidence="1">
    <location>
        <begin position="151"/>
        <end position="178"/>
    </location>
</feature>
<evidence type="ECO:0000256" key="2">
    <source>
        <dbReference type="SAM" id="MobiDB-lite"/>
    </source>
</evidence>
<organism evidence="3 4">
    <name type="scientific">Plasmopara halstedii</name>
    <name type="common">Downy mildew of sunflower</name>
    <dbReference type="NCBI Taxonomy" id="4781"/>
    <lineage>
        <taxon>Eukaryota</taxon>
        <taxon>Sar</taxon>
        <taxon>Stramenopiles</taxon>
        <taxon>Oomycota</taxon>
        <taxon>Peronosporomycetes</taxon>
        <taxon>Peronosporales</taxon>
        <taxon>Peronosporaceae</taxon>
        <taxon>Plasmopara</taxon>
    </lineage>
</organism>
<dbReference type="STRING" id="4781.A0A0P1A9K4"/>
<keyword evidence="4" id="KW-1185">Reference proteome</keyword>
<feature type="region of interest" description="Disordered" evidence="2">
    <location>
        <begin position="570"/>
        <end position="597"/>
    </location>
</feature>
<dbReference type="Proteomes" id="UP000054928">
    <property type="component" value="Unassembled WGS sequence"/>
</dbReference>
<sequence>MHQLYRQPLGGQQLQYLRQLRDLRDNDVREKHLKRQGGVSASLYDTQQPRDVQAQHTVDAIVEERLQNSKNITSARGCDKISAARQTERSEKLSDEMRQPEMSKTWKIIGVRRRGGASNTDQKGIRTRRIGKVEAEWMEKQLQYKTRVLLVEKECRTAADVNNQYEELEMLRVKERDKMRHHLRHLSKMVKDVQLKVEMMATGNQCMSELQETIDSMEKALARFREDQLQRFEESVLEEKVLGKALAVFMEKLASWEDMTSLRLNRGTSSAVLKPGLGHIKNKTSNGASKKDNQSENKPKSLRATCSSNQEEDQAVISATSDDTAMVNRVRCLNEAIIRSGGLDGGWDAREHCTFVALLSKCGLTDDVLLQHLSPEDLDTYSQFLGEHFDHNHNEGSRTSSVCVFETRIARFLHICMQKIVTQPRASVRSHLEWYFHYIKLVEEKKHMIQEWKKRKHEERKQLIHCDFIAENHVPENASRAKTADAQRDKVSQIQNADLNDKKKREETEVLLVQWKQEKKQKEIQQEQRNRELQIKRDALEAKRRQEQLDTKQKVLLYKLQKEQEAMTLDCSAKSQQKGATSGSYPHESMVSSSPTPNEELVARSHKAIESAKAKRLRLQRLELQKQKRLQLPRRPEPKVIDENVKALPKPAVALNATAASRARDLSKQDIQRNTRRRERQSAHDAYFPGIEAIPDVKIKSFGHIPIQPRATPAWRKNI</sequence>
<feature type="region of interest" description="Disordered" evidence="2">
    <location>
        <begin position="664"/>
        <end position="683"/>
    </location>
</feature>
<evidence type="ECO:0000313" key="4">
    <source>
        <dbReference type="Proteomes" id="UP000054928"/>
    </source>
</evidence>
<reference evidence="4" key="1">
    <citation type="submission" date="2014-09" db="EMBL/GenBank/DDBJ databases">
        <authorList>
            <person name="Sharma Rahul"/>
            <person name="Thines Marco"/>
        </authorList>
    </citation>
    <scope>NUCLEOTIDE SEQUENCE [LARGE SCALE GENOMIC DNA]</scope>
</reference>
<accession>A0A0P1A9K4</accession>
<name>A0A0P1A9K4_PLAHL</name>
<evidence type="ECO:0000256" key="1">
    <source>
        <dbReference type="SAM" id="Coils"/>
    </source>
</evidence>
<feature type="region of interest" description="Disordered" evidence="2">
    <location>
        <begin position="275"/>
        <end position="319"/>
    </location>
</feature>
<dbReference type="RefSeq" id="XP_024573773.1">
    <property type="nucleotide sequence ID" value="XM_024722725.1"/>
</dbReference>
<keyword evidence="1" id="KW-0175">Coiled coil</keyword>
<evidence type="ECO:0000313" key="3">
    <source>
        <dbReference type="EMBL" id="CEG37404.1"/>
    </source>
</evidence>
<dbReference type="OMA" id="WYLRHLE"/>
<protein>
    <submittedName>
        <fullName evidence="3">Uncharacterized protein</fullName>
    </submittedName>
</protein>
<feature type="compositionally biased region" description="Basic and acidic residues" evidence="2">
    <location>
        <begin position="664"/>
        <end position="673"/>
    </location>
</feature>
<feature type="coiled-coil region" evidence="1">
    <location>
        <begin position="505"/>
        <end position="550"/>
    </location>
</feature>